<evidence type="ECO:0000313" key="4">
    <source>
        <dbReference type="EMBL" id="MPN49310.1"/>
    </source>
</evidence>
<sequence>MKAHHAVYFAATGGAAVVIAKSIISQEIIAYEDLGTEAIHRLEVKDFPVIVAIDSQGNNLYETGREEYQGKGNHSNI</sequence>
<dbReference type="PANTHER" id="PTHR43351:SF2">
    <property type="entry name" value="L(+)-TARTRATE DEHYDRATASE SUBUNIT BETA-RELATED"/>
    <property type="match status" value="1"/>
</dbReference>
<dbReference type="EMBL" id="VSSQ01112427">
    <property type="protein sequence ID" value="MPN49310.1"/>
    <property type="molecule type" value="Genomic_DNA"/>
</dbReference>
<dbReference type="InterPro" id="IPR036660">
    <property type="entry name" value="Fe-S_hydroAse_TtdB_cat_sf"/>
</dbReference>
<reference evidence="4" key="1">
    <citation type="submission" date="2019-08" db="EMBL/GenBank/DDBJ databases">
        <authorList>
            <person name="Kucharzyk K."/>
            <person name="Murdoch R.W."/>
            <person name="Higgins S."/>
            <person name="Loffler F."/>
        </authorList>
    </citation>
    <scope>NUCLEOTIDE SEQUENCE</scope>
</reference>
<comment type="similarity">
    <text evidence="1">Belongs to the class-I fumarase family.</text>
</comment>
<keyword evidence="2" id="KW-0456">Lyase</keyword>
<feature type="domain" description="Fe-S hydro-lyase tartrate dehydratase beta-type catalytic" evidence="3">
    <location>
        <begin position="2"/>
        <end position="63"/>
    </location>
</feature>
<organism evidence="4">
    <name type="scientific">bioreactor metagenome</name>
    <dbReference type="NCBI Taxonomy" id="1076179"/>
    <lineage>
        <taxon>unclassified sequences</taxon>
        <taxon>metagenomes</taxon>
        <taxon>ecological metagenomes</taxon>
    </lineage>
</organism>
<dbReference type="InterPro" id="IPR004647">
    <property type="entry name" value="Fe-S_hydro-lyase_TtdB-typ_cat"/>
</dbReference>
<dbReference type="GO" id="GO:0016836">
    <property type="term" value="F:hydro-lyase activity"/>
    <property type="evidence" value="ECO:0007669"/>
    <property type="project" value="InterPro"/>
</dbReference>
<dbReference type="AlphaFoldDB" id="A0A645IDW3"/>
<proteinExistence type="inferred from homology"/>
<gene>
    <name evidence="4" type="ORF">SDC9_196927</name>
</gene>
<name>A0A645IDW3_9ZZZZ</name>
<dbReference type="PANTHER" id="PTHR43351">
    <property type="entry name" value="L(+)-TARTRATE DEHYDRATASE SUBUNIT BETA"/>
    <property type="match status" value="1"/>
</dbReference>
<dbReference type="Pfam" id="PF05683">
    <property type="entry name" value="Fumerase_C"/>
    <property type="match status" value="1"/>
</dbReference>
<accession>A0A645IDW3</accession>
<evidence type="ECO:0000256" key="1">
    <source>
        <dbReference type="ARBA" id="ARBA00008876"/>
    </source>
</evidence>
<protein>
    <recommendedName>
        <fullName evidence="3">Fe-S hydro-lyase tartrate dehydratase beta-type catalytic domain-containing protein</fullName>
    </recommendedName>
</protein>
<evidence type="ECO:0000256" key="2">
    <source>
        <dbReference type="ARBA" id="ARBA00023239"/>
    </source>
</evidence>
<comment type="caution">
    <text evidence="4">The sequence shown here is derived from an EMBL/GenBank/DDBJ whole genome shotgun (WGS) entry which is preliminary data.</text>
</comment>
<evidence type="ECO:0000259" key="3">
    <source>
        <dbReference type="Pfam" id="PF05683"/>
    </source>
</evidence>
<dbReference type="Gene3D" id="3.20.130.10">
    <property type="entry name" value="Fe-S hydro-lyase, tartrate dehydratase beta-type, catalytic domain"/>
    <property type="match status" value="1"/>
</dbReference>
<dbReference type="SUPFAM" id="SSF117457">
    <property type="entry name" value="FumA C-terminal domain-like"/>
    <property type="match status" value="1"/>
</dbReference>